<proteinExistence type="predicted"/>
<dbReference type="SUPFAM" id="SSF52058">
    <property type="entry name" value="L domain-like"/>
    <property type="match status" value="1"/>
</dbReference>
<dbReference type="InterPro" id="IPR050836">
    <property type="entry name" value="SDS22/Internalin_LRR"/>
</dbReference>
<sequence length="309" mass="36405">MSNLRNLSLSKKSLRKIEGLNIYTDLVTLVLNHNEIQKIEGLDNLRKIEILKMNDNQIHKIENLSHLTNLKNLSLSRNLIQKVEGLDNLCNLRSLNLSYNDISKIEGLDKNFELRQLRIRDNIHIRKIEGLDNLRSLQVLDLGIINIVKIEGLSYLHSLKDLIFTLPKNCEVDLQIEGFEHLISAKNIDIDYYKFQEEFVDSKTIVCLLRFACIIKTQIKLDDWQRILMIFPGNFWMYSNTHSIDHVNWYLNQCQPHLEKFITDLTSEQNYHSIYNASKKNWDLFLTRVKLFLKESPQIKPIYEIDPKL</sequence>
<accession>A0ABY6HJY5</accession>
<gene>
    <name evidence="3" type="ORF">NEF87_000126</name>
</gene>
<dbReference type="InterPro" id="IPR025875">
    <property type="entry name" value="Leu-rich_rpt_4"/>
</dbReference>
<organism evidence="3 4">
    <name type="scientific">Candidatus Lokiarchaeum ossiferum</name>
    <dbReference type="NCBI Taxonomy" id="2951803"/>
    <lineage>
        <taxon>Archaea</taxon>
        <taxon>Promethearchaeati</taxon>
        <taxon>Promethearchaeota</taxon>
        <taxon>Promethearchaeia</taxon>
        <taxon>Promethearchaeales</taxon>
        <taxon>Promethearchaeaceae</taxon>
        <taxon>Candidatus Lokiarchaeum</taxon>
    </lineage>
</organism>
<evidence type="ECO:0000313" key="4">
    <source>
        <dbReference type="Proteomes" id="UP001208689"/>
    </source>
</evidence>
<dbReference type="InterPro" id="IPR001611">
    <property type="entry name" value="Leu-rich_rpt"/>
</dbReference>
<dbReference type="Pfam" id="PF12799">
    <property type="entry name" value="LRR_4"/>
    <property type="match status" value="2"/>
</dbReference>
<dbReference type="SMART" id="SM00365">
    <property type="entry name" value="LRR_SD22"/>
    <property type="match status" value="7"/>
</dbReference>
<dbReference type="PANTHER" id="PTHR46652:SF3">
    <property type="entry name" value="LEUCINE-RICH REPEAT-CONTAINING PROTEIN 9"/>
    <property type="match status" value="1"/>
</dbReference>
<dbReference type="EMBL" id="CP104013">
    <property type="protein sequence ID" value="UYP43841.1"/>
    <property type="molecule type" value="Genomic_DNA"/>
</dbReference>
<evidence type="ECO:0000313" key="3">
    <source>
        <dbReference type="EMBL" id="UYP43841.1"/>
    </source>
</evidence>
<protein>
    <recommendedName>
        <fullName evidence="5">Leucine-rich repeat domain-containing protein</fullName>
    </recommendedName>
</protein>
<dbReference type="InterPro" id="IPR032675">
    <property type="entry name" value="LRR_dom_sf"/>
</dbReference>
<evidence type="ECO:0008006" key="5">
    <source>
        <dbReference type="Google" id="ProtNLM"/>
    </source>
</evidence>
<keyword evidence="2" id="KW-0677">Repeat</keyword>
<evidence type="ECO:0000256" key="2">
    <source>
        <dbReference type="ARBA" id="ARBA00022737"/>
    </source>
</evidence>
<keyword evidence="4" id="KW-1185">Reference proteome</keyword>
<keyword evidence="1" id="KW-0433">Leucine-rich repeat</keyword>
<dbReference type="Gene3D" id="3.80.10.10">
    <property type="entry name" value="Ribonuclease Inhibitor"/>
    <property type="match status" value="1"/>
</dbReference>
<dbReference type="PROSITE" id="PS51450">
    <property type="entry name" value="LRR"/>
    <property type="match status" value="4"/>
</dbReference>
<dbReference type="Proteomes" id="UP001208689">
    <property type="component" value="Chromosome"/>
</dbReference>
<reference evidence="3" key="1">
    <citation type="submission" date="2022-09" db="EMBL/GenBank/DDBJ databases">
        <title>Actin cytoskeleton and complex cell architecture in an #Asgard archaeon.</title>
        <authorList>
            <person name="Ponce Toledo R.I."/>
            <person name="Schleper C."/>
            <person name="Rodrigues Oliveira T."/>
            <person name="Wollweber F."/>
            <person name="Xu J."/>
            <person name="Rittmann S."/>
            <person name="Klingl A."/>
            <person name="Pilhofer M."/>
        </authorList>
    </citation>
    <scope>NUCLEOTIDE SEQUENCE</scope>
    <source>
        <strain evidence="3">B-35</strain>
    </source>
</reference>
<dbReference type="PANTHER" id="PTHR46652">
    <property type="entry name" value="LEUCINE-RICH REPEAT AND IQ DOMAIN-CONTAINING PROTEIN 1-RELATED"/>
    <property type="match status" value="1"/>
</dbReference>
<name>A0ABY6HJY5_9ARCH</name>
<evidence type="ECO:0000256" key="1">
    <source>
        <dbReference type="ARBA" id="ARBA00022614"/>
    </source>
</evidence>